<name>A0A3G2R6W0_9FIRM</name>
<comment type="cofactor">
    <cofactor evidence="11">
        <name>a divalent metal cation</name>
        <dbReference type="ChEBI" id="CHEBI:60240"/>
    </cofactor>
    <text evidence="11">Binds 1 divalent metal cation per subunit.</text>
</comment>
<evidence type="ECO:0000256" key="10">
    <source>
        <dbReference type="PIRSR" id="PIRSR038994-1"/>
    </source>
</evidence>
<dbReference type="PIRSF" id="PIRSF038994">
    <property type="entry name" value="NagA"/>
    <property type="match status" value="1"/>
</dbReference>
<sequence>MKLLIKKGNILTPFREITGGGLLIKGGVISEVLETEQDMCKAESNLMAAQEDSKIIDAGGNYIAPGFIDIHTHGAGGHDFMDGTVEAILEAARAHMRHGTTSLVPTTLTSSLEDLFKTLDNFKKAGEYQDGPELLGIHLEGPYFSMEQRGAQDPRFIKNPDREEYMKILDYSKDIIRWTVAPELEGALAMGRELKNRGVLPSIGHSNAIYEDVQRAFENGFTHVTHLYSGMSMVRRINAYRYAGVVESAFLIDDMTVEIIADGKHLPQSLLKLIYKIKGPDRICLVTDSMRAAGMPDGEYILGSLKSGQEAIVEEGVAKLPDRSAFAGSVATADRLVKTMVEIACVPLIDAVRMMTSTPARIIGVADRKGALVPGKDADIIVFDERINIKTVITRGTVRFQLPE</sequence>
<evidence type="ECO:0000313" key="13">
    <source>
        <dbReference type="EMBL" id="AYO31105.1"/>
    </source>
</evidence>
<comment type="pathway">
    <text evidence="8">Amino-sugar metabolism; N-acetylneuraminate degradation; D-fructose 6-phosphate from N-acetylneuraminate: step 4/5.</text>
</comment>
<keyword evidence="4 11" id="KW-0479">Metal-binding</keyword>
<evidence type="ECO:0000313" key="14">
    <source>
        <dbReference type="Proteomes" id="UP000280960"/>
    </source>
</evidence>
<dbReference type="GO" id="GO:0008448">
    <property type="term" value="F:N-acetylglucosamine-6-phosphate deacetylase activity"/>
    <property type="evidence" value="ECO:0007669"/>
    <property type="project" value="UniProtKB-EC"/>
</dbReference>
<keyword evidence="6 9" id="KW-0119">Carbohydrate metabolism</keyword>
<dbReference type="InterPro" id="IPR003764">
    <property type="entry name" value="GlcNAc_6-P_deAcase"/>
</dbReference>
<evidence type="ECO:0000256" key="1">
    <source>
        <dbReference type="ARBA" id="ARBA00010716"/>
    </source>
</evidence>
<protein>
    <recommendedName>
        <fullName evidence="3">N-acetylglucosamine-6-phosphate deacetylase</fullName>
        <ecNumber evidence="2">3.5.1.25</ecNumber>
    </recommendedName>
</protein>
<evidence type="ECO:0000256" key="7">
    <source>
        <dbReference type="ARBA" id="ARBA00047647"/>
    </source>
</evidence>
<feature type="active site" description="Proton donor/acceptor" evidence="10">
    <location>
        <position position="288"/>
    </location>
</feature>
<dbReference type="SUPFAM" id="SSF51556">
    <property type="entry name" value="Metallo-dependent hydrolases"/>
    <property type="match status" value="1"/>
</dbReference>
<dbReference type="CDD" id="cd00854">
    <property type="entry name" value="NagA"/>
    <property type="match status" value="1"/>
</dbReference>
<evidence type="ECO:0000259" key="12">
    <source>
        <dbReference type="Pfam" id="PF01979"/>
    </source>
</evidence>
<keyword evidence="5 9" id="KW-0378">Hydrolase</keyword>
<dbReference type="FunFam" id="3.20.20.140:FF:000004">
    <property type="entry name" value="N-acetylglucosamine-6-phosphate deacetylase"/>
    <property type="match status" value="1"/>
</dbReference>
<evidence type="ECO:0000256" key="4">
    <source>
        <dbReference type="ARBA" id="ARBA00022723"/>
    </source>
</evidence>
<evidence type="ECO:0000256" key="5">
    <source>
        <dbReference type="ARBA" id="ARBA00022801"/>
    </source>
</evidence>
<dbReference type="AlphaFoldDB" id="A0A3G2R6W0"/>
<feature type="binding site" evidence="11">
    <location>
        <position position="226"/>
    </location>
    <ligand>
        <name>Zn(2+)</name>
        <dbReference type="ChEBI" id="CHEBI:29105"/>
    </ligand>
</feature>
<evidence type="ECO:0000256" key="9">
    <source>
        <dbReference type="PIRNR" id="PIRNR038994"/>
    </source>
</evidence>
<dbReference type="Pfam" id="PF01979">
    <property type="entry name" value="Amidohydro_1"/>
    <property type="match status" value="1"/>
</dbReference>
<evidence type="ECO:0000256" key="2">
    <source>
        <dbReference type="ARBA" id="ARBA00011899"/>
    </source>
</evidence>
<comment type="catalytic activity">
    <reaction evidence="7">
        <text>N-acetyl-D-glucosamine 6-phosphate + H2O = D-glucosamine 6-phosphate + acetate</text>
        <dbReference type="Rhea" id="RHEA:22936"/>
        <dbReference type="ChEBI" id="CHEBI:15377"/>
        <dbReference type="ChEBI" id="CHEBI:30089"/>
        <dbReference type="ChEBI" id="CHEBI:57513"/>
        <dbReference type="ChEBI" id="CHEBI:58725"/>
        <dbReference type="EC" id="3.5.1.25"/>
    </reaction>
</comment>
<dbReference type="EMBL" id="CP033169">
    <property type="protein sequence ID" value="AYO31105.1"/>
    <property type="molecule type" value="Genomic_DNA"/>
</dbReference>
<dbReference type="NCBIfam" id="TIGR00221">
    <property type="entry name" value="nagA"/>
    <property type="match status" value="1"/>
</dbReference>
<dbReference type="SUPFAM" id="SSF51338">
    <property type="entry name" value="Composite domain of metallo-dependent hydrolases"/>
    <property type="match status" value="1"/>
</dbReference>
<dbReference type="GO" id="GO:0046872">
    <property type="term" value="F:metal ion binding"/>
    <property type="evidence" value="ECO:0007669"/>
    <property type="project" value="UniProtKB-KW"/>
</dbReference>
<organism evidence="13 14">
    <name type="scientific">Biomaibacter acetigenes</name>
    <dbReference type="NCBI Taxonomy" id="2316383"/>
    <lineage>
        <taxon>Bacteria</taxon>
        <taxon>Bacillati</taxon>
        <taxon>Bacillota</taxon>
        <taxon>Clostridia</taxon>
        <taxon>Thermosediminibacterales</taxon>
        <taxon>Tepidanaerobacteraceae</taxon>
        <taxon>Biomaibacter</taxon>
    </lineage>
</organism>
<accession>A0A3G2R6W0</accession>
<feature type="binding site" evidence="11">
    <location>
        <position position="205"/>
    </location>
    <ligand>
        <name>Zn(2+)</name>
        <dbReference type="ChEBI" id="CHEBI:29105"/>
    </ligand>
</feature>
<reference evidence="13 14" key="1">
    <citation type="submission" date="2018-10" db="EMBL/GenBank/DDBJ databases">
        <authorList>
            <person name="Zhang X."/>
        </authorList>
    </citation>
    <scope>NUCLEOTIDE SEQUENCE [LARGE SCALE GENOMIC DNA]</scope>
    <source>
        <strain evidence="13 14">SK-G1</strain>
    </source>
</reference>
<dbReference type="InterPro" id="IPR032466">
    <property type="entry name" value="Metal_Hydrolase"/>
</dbReference>
<gene>
    <name evidence="13" type="primary">nagA</name>
    <name evidence="13" type="ORF">D2962_11290</name>
</gene>
<dbReference type="InterPro" id="IPR011059">
    <property type="entry name" value="Metal-dep_hydrolase_composite"/>
</dbReference>
<evidence type="ECO:0000256" key="11">
    <source>
        <dbReference type="PIRSR" id="PIRSR038994-3"/>
    </source>
</evidence>
<dbReference type="KEGG" id="bacg:D2962_11290"/>
<dbReference type="GO" id="GO:0006046">
    <property type="term" value="P:N-acetylglucosamine catabolic process"/>
    <property type="evidence" value="ECO:0007669"/>
    <property type="project" value="TreeGrafter"/>
</dbReference>
<dbReference type="RefSeq" id="WP_122015026.1">
    <property type="nucleotide sequence ID" value="NZ_CP033169.1"/>
</dbReference>
<proteinExistence type="inferred from homology"/>
<feature type="domain" description="Amidohydrolase-related" evidence="12">
    <location>
        <begin position="62"/>
        <end position="397"/>
    </location>
</feature>
<dbReference type="EC" id="3.5.1.25" evidence="2"/>
<keyword evidence="14" id="KW-1185">Reference proteome</keyword>
<evidence type="ECO:0000256" key="8">
    <source>
        <dbReference type="ARBA" id="ARBA00060590"/>
    </source>
</evidence>
<feature type="binding site" evidence="11">
    <location>
        <position position="140"/>
    </location>
    <ligand>
        <name>Zn(2+)</name>
        <dbReference type="ChEBI" id="CHEBI:29105"/>
    </ligand>
</feature>
<dbReference type="Gene3D" id="3.20.20.140">
    <property type="entry name" value="Metal-dependent hydrolases"/>
    <property type="match status" value="1"/>
</dbReference>
<dbReference type="PANTHER" id="PTHR11113">
    <property type="entry name" value="N-ACETYLGLUCOSAMINE-6-PHOSPHATE DEACETYLASE"/>
    <property type="match status" value="1"/>
</dbReference>
<evidence type="ECO:0000256" key="3">
    <source>
        <dbReference type="ARBA" id="ARBA00018029"/>
    </source>
</evidence>
<dbReference type="PANTHER" id="PTHR11113:SF14">
    <property type="entry name" value="N-ACETYLGLUCOSAMINE-6-PHOSPHATE DEACETYLASE"/>
    <property type="match status" value="1"/>
</dbReference>
<comment type="similarity">
    <text evidence="1 9">Belongs to the metallo-dependent hydrolases superfamily. NagA family.</text>
</comment>
<dbReference type="Gene3D" id="2.30.40.10">
    <property type="entry name" value="Urease, subunit C, domain 1"/>
    <property type="match status" value="1"/>
</dbReference>
<dbReference type="Proteomes" id="UP000280960">
    <property type="component" value="Chromosome"/>
</dbReference>
<dbReference type="InterPro" id="IPR006680">
    <property type="entry name" value="Amidohydro-rel"/>
</dbReference>
<evidence type="ECO:0000256" key="6">
    <source>
        <dbReference type="ARBA" id="ARBA00023277"/>
    </source>
</evidence>